<dbReference type="PANTHER" id="PTHR43135">
    <property type="entry name" value="ALPHA-D-RIBOSE 1-METHYLPHOSPHONATE 5-TRIPHOSPHATE DIPHOSPHATASE"/>
    <property type="match status" value="1"/>
</dbReference>
<accession>A0A559MIB6</accession>
<evidence type="ECO:0000313" key="1">
    <source>
        <dbReference type="EMBL" id="TVY92707.1"/>
    </source>
</evidence>
<dbReference type="Proteomes" id="UP000315522">
    <property type="component" value="Unassembled WGS sequence"/>
</dbReference>
<evidence type="ECO:0008006" key="3">
    <source>
        <dbReference type="Google" id="ProtNLM"/>
    </source>
</evidence>
<dbReference type="Gene3D" id="2.30.40.10">
    <property type="entry name" value="Urease, subunit C, domain 1"/>
    <property type="match status" value="1"/>
</dbReference>
<dbReference type="Gene3D" id="3.20.20.140">
    <property type="entry name" value="Metal-dependent hydrolases"/>
    <property type="match status" value="1"/>
</dbReference>
<proteinExistence type="predicted"/>
<dbReference type="SUPFAM" id="SSF51556">
    <property type="entry name" value="Metallo-dependent hydrolases"/>
    <property type="match status" value="1"/>
</dbReference>
<dbReference type="AlphaFoldDB" id="A0A559MIB6"/>
<protein>
    <recommendedName>
        <fullName evidence="3">Amidohydrolase-related domain-containing protein</fullName>
    </recommendedName>
</protein>
<dbReference type="InterPro" id="IPR011059">
    <property type="entry name" value="Metal-dep_hydrolase_composite"/>
</dbReference>
<name>A0A559MIB6_9HELO</name>
<comment type="caution">
    <text evidence="1">The sequence shown here is derived from an EMBL/GenBank/DDBJ whole genome shotgun (WGS) entry which is preliminary data.</text>
</comment>
<gene>
    <name evidence="1" type="ORF">LAWI1_G002873</name>
</gene>
<keyword evidence="2" id="KW-1185">Reference proteome</keyword>
<evidence type="ECO:0000313" key="2">
    <source>
        <dbReference type="Proteomes" id="UP000315522"/>
    </source>
</evidence>
<dbReference type="InterPro" id="IPR051781">
    <property type="entry name" value="Metallo-dep_Hydrolase"/>
</dbReference>
<organism evidence="1 2">
    <name type="scientific">Lachnellula willkommii</name>
    <dbReference type="NCBI Taxonomy" id="215461"/>
    <lineage>
        <taxon>Eukaryota</taxon>
        <taxon>Fungi</taxon>
        <taxon>Dikarya</taxon>
        <taxon>Ascomycota</taxon>
        <taxon>Pezizomycotina</taxon>
        <taxon>Leotiomycetes</taxon>
        <taxon>Helotiales</taxon>
        <taxon>Lachnaceae</taxon>
        <taxon>Lachnellula</taxon>
    </lineage>
</organism>
<dbReference type="InterPro" id="IPR032466">
    <property type="entry name" value="Metal_Hydrolase"/>
</dbReference>
<reference evidence="1 2" key="1">
    <citation type="submission" date="2018-05" db="EMBL/GenBank/DDBJ databases">
        <title>Genome sequencing and assembly of the regulated plant pathogen Lachnellula willkommii and related sister species for the development of diagnostic species identification markers.</title>
        <authorList>
            <person name="Giroux E."/>
            <person name="Bilodeau G."/>
        </authorList>
    </citation>
    <scope>NUCLEOTIDE SEQUENCE [LARGE SCALE GENOMIC DNA]</scope>
    <source>
        <strain evidence="1 2">CBS 172.35</strain>
    </source>
</reference>
<dbReference type="PANTHER" id="PTHR43135:SF3">
    <property type="entry name" value="ALPHA-D-RIBOSE 1-METHYLPHOSPHONATE 5-TRIPHOSPHATE DIPHOSPHATASE"/>
    <property type="match status" value="1"/>
</dbReference>
<dbReference type="SUPFAM" id="SSF51338">
    <property type="entry name" value="Composite domain of metallo-dependent hydrolases"/>
    <property type="match status" value="1"/>
</dbReference>
<dbReference type="GO" id="GO:0016810">
    <property type="term" value="F:hydrolase activity, acting on carbon-nitrogen (but not peptide) bonds"/>
    <property type="evidence" value="ECO:0007669"/>
    <property type="project" value="InterPro"/>
</dbReference>
<dbReference type="EMBL" id="QGML01000264">
    <property type="protein sequence ID" value="TVY92707.1"/>
    <property type="molecule type" value="Genomic_DNA"/>
</dbReference>
<sequence>MTASAGGQPLKNGAIVYDNRRITWVGGKSGIPKAYKALSSTHVPVLMPGLWDCHVHFLGSQSYITEVLYRESKVLAGARAARDVAEGSNAGFTSVREVGGYGIHLIKAIEEGYLVGSVLSQTGGHGDAQMSTPSYSQSTKMLVQMDCSSDFATVWMVVLGLSECSSAREPRSSKYVPVVECPARLTIQTTSNSLTPS</sequence>